<organism evidence="2 3">
    <name type="scientific">Chelonoidis abingdonii</name>
    <name type="common">Abingdon island giant tortoise</name>
    <name type="synonym">Testudo abingdonii</name>
    <dbReference type="NCBI Taxonomy" id="106734"/>
    <lineage>
        <taxon>Eukaryota</taxon>
        <taxon>Metazoa</taxon>
        <taxon>Chordata</taxon>
        <taxon>Craniata</taxon>
        <taxon>Vertebrata</taxon>
        <taxon>Euteleostomi</taxon>
        <taxon>Archelosauria</taxon>
        <taxon>Testudinata</taxon>
        <taxon>Testudines</taxon>
        <taxon>Cryptodira</taxon>
        <taxon>Durocryptodira</taxon>
        <taxon>Testudinoidea</taxon>
        <taxon>Testudinidae</taxon>
        <taxon>Chelonoidis</taxon>
    </lineage>
</organism>
<dbReference type="PROSITE" id="PS50304">
    <property type="entry name" value="TUDOR"/>
    <property type="match status" value="1"/>
</dbReference>
<dbReference type="PANTHER" id="PTHR16442">
    <property type="entry name" value="RING FINGER PROTEIN 17"/>
    <property type="match status" value="1"/>
</dbReference>
<dbReference type="Pfam" id="PF00567">
    <property type="entry name" value="TUDOR"/>
    <property type="match status" value="1"/>
</dbReference>
<evidence type="ECO:0000313" key="3">
    <source>
        <dbReference type="Proteomes" id="UP000694404"/>
    </source>
</evidence>
<dbReference type="InterPro" id="IPR002999">
    <property type="entry name" value="Tudor"/>
</dbReference>
<dbReference type="CDD" id="cd20430">
    <property type="entry name" value="Tudor_TDRD8"/>
    <property type="match status" value="1"/>
</dbReference>
<gene>
    <name evidence="2" type="primary">STK31</name>
</gene>
<accession>A0A8C0FZS3</accession>
<evidence type="ECO:0000259" key="1">
    <source>
        <dbReference type="PROSITE" id="PS50304"/>
    </source>
</evidence>
<dbReference type="Ensembl" id="ENSCABT00000000679.1">
    <property type="protein sequence ID" value="ENSCABP00000000620.1"/>
    <property type="gene ID" value="ENSCABG00000000534.1"/>
</dbReference>
<feature type="domain" description="Tudor" evidence="1">
    <location>
        <begin position="79"/>
        <end position="138"/>
    </location>
</feature>
<dbReference type="FunFam" id="2.30.30.140:FF:000018">
    <property type="entry name" value="Serine/threonine-protein kinase 31"/>
    <property type="match status" value="1"/>
</dbReference>
<dbReference type="SUPFAM" id="SSF63748">
    <property type="entry name" value="Tudor/PWWP/MBT"/>
    <property type="match status" value="1"/>
</dbReference>
<protein>
    <submittedName>
        <fullName evidence="2">Serine/threonine kinase 31</fullName>
    </submittedName>
</protein>
<dbReference type="InterPro" id="IPR035437">
    <property type="entry name" value="SNase_OB-fold_sf"/>
</dbReference>
<dbReference type="GeneTree" id="ENSGT00390000007287"/>
<reference evidence="2" key="2">
    <citation type="submission" date="2025-09" db="UniProtKB">
        <authorList>
            <consortium name="Ensembl"/>
        </authorList>
    </citation>
    <scope>IDENTIFICATION</scope>
</reference>
<evidence type="ECO:0000313" key="2">
    <source>
        <dbReference type="Ensembl" id="ENSCABP00000000620.1"/>
    </source>
</evidence>
<dbReference type="Gene3D" id="2.30.30.140">
    <property type="match status" value="1"/>
</dbReference>
<keyword evidence="3" id="KW-1185">Reference proteome</keyword>
<dbReference type="InterPro" id="IPR047383">
    <property type="entry name" value="Tudor_TDRD8"/>
</dbReference>
<dbReference type="PANTHER" id="PTHR16442:SF1">
    <property type="entry name" value="RING FINGER PROTEIN 17"/>
    <property type="match status" value="1"/>
</dbReference>
<dbReference type="Gene3D" id="2.40.50.90">
    <property type="match status" value="1"/>
</dbReference>
<dbReference type="SMART" id="SM00333">
    <property type="entry name" value="TUDOR"/>
    <property type="match status" value="1"/>
</dbReference>
<reference evidence="2" key="1">
    <citation type="submission" date="2025-08" db="UniProtKB">
        <authorList>
            <consortium name="Ensembl"/>
        </authorList>
    </citation>
    <scope>IDENTIFICATION</scope>
</reference>
<sequence>MKTQDTIKVLKENTLFRLLKLTFRIDLNFFFSLLVEDVVGCHVEDAVTFWAQVIRNNDILKLSHALAEVCPQANSVFGNPDFTKIYGGCFSEDKCWYRCKVQQVISDEKCEVLYIDYGNSEMLNRSEIVEIPKNLQFPSIAKKYRLWGLQIPPDQDLNQFDQVSYRLINAWMMNCVTNKAKLSTKFSSLGIHKR</sequence>
<name>A0A8C0FZS3_CHEAB</name>
<dbReference type="AlphaFoldDB" id="A0A8C0FZS3"/>
<proteinExistence type="predicted"/>
<dbReference type="Proteomes" id="UP000694404">
    <property type="component" value="Unplaced"/>
</dbReference>